<dbReference type="AlphaFoldDB" id="A0A2U8W2T1"/>
<gene>
    <name evidence="2" type="ORF">DK389_07285</name>
</gene>
<protein>
    <recommendedName>
        <fullName evidence="4">Flp family type IVb pilin</fullName>
    </recommendedName>
</protein>
<keyword evidence="1" id="KW-0472">Membrane</keyword>
<dbReference type="EMBL" id="CP029550">
    <property type="protein sequence ID" value="AWN40377.1"/>
    <property type="molecule type" value="Genomic_DNA"/>
</dbReference>
<evidence type="ECO:0000313" key="3">
    <source>
        <dbReference type="Proteomes" id="UP000245926"/>
    </source>
</evidence>
<dbReference type="OrthoDB" id="5325135at2"/>
<dbReference type="InterPro" id="IPR007047">
    <property type="entry name" value="Flp_Fap"/>
</dbReference>
<accession>A0A2U8W2T1</accession>
<dbReference type="Proteomes" id="UP000245926">
    <property type="component" value="Chromosome"/>
</dbReference>
<name>A0A2U8W2T1_9HYPH</name>
<evidence type="ECO:0000313" key="2">
    <source>
        <dbReference type="EMBL" id="AWN40377.1"/>
    </source>
</evidence>
<dbReference type="RefSeq" id="WP_109888470.1">
    <property type="nucleotide sequence ID" value="NZ_CP029550.1"/>
</dbReference>
<feature type="transmembrane region" description="Helical" evidence="1">
    <location>
        <begin position="36"/>
        <end position="57"/>
    </location>
</feature>
<evidence type="ECO:0000256" key="1">
    <source>
        <dbReference type="SAM" id="Phobius"/>
    </source>
</evidence>
<reference evidence="3" key="1">
    <citation type="submission" date="2018-05" db="EMBL/GenBank/DDBJ databases">
        <title>Complete Genome Sequence of Methylobacterium sp. 17SD2-17.</title>
        <authorList>
            <person name="Srinivasan S."/>
        </authorList>
    </citation>
    <scope>NUCLEOTIDE SEQUENCE [LARGE SCALE GENOMIC DNA]</scope>
    <source>
        <strain evidence="3">17SD2-17</strain>
    </source>
</reference>
<proteinExistence type="predicted"/>
<evidence type="ECO:0008006" key="4">
    <source>
        <dbReference type="Google" id="ProtNLM"/>
    </source>
</evidence>
<organism evidence="2 3">
    <name type="scientific">Methylobacterium durans</name>
    <dbReference type="NCBI Taxonomy" id="2202825"/>
    <lineage>
        <taxon>Bacteria</taxon>
        <taxon>Pseudomonadati</taxon>
        <taxon>Pseudomonadota</taxon>
        <taxon>Alphaproteobacteria</taxon>
        <taxon>Hyphomicrobiales</taxon>
        <taxon>Methylobacteriaceae</taxon>
        <taxon>Methylobacterium</taxon>
    </lineage>
</organism>
<keyword evidence="1" id="KW-1133">Transmembrane helix</keyword>
<keyword evidence="3" id="KW-1185">Reference proteome</keyword>
<sequence>MAKPAAQEGCPAIPGRVSRLRALINGLGRDRRGATAIEYAMIGGLIFAVSAGAIRLYGAKLNTVYDKIGTTIGSNLN</sequence>
<dbReference type="Pfam" id="PF04964">
    <property type="entry name" value="Flp_Fap"/>
    <property type="match status" value="1"/>
</dbReference>
<keyword evidence="1" id="KW-0812">Transmembrane</keyword>
<dbReference type="KEGG" id="mets:DK389_07285"/>